<gene>
    <name evidence="5" type="ORF">SCA03_63720</name>
</gene>
<dbReference type="PANTHER" id="PTHR30483:SF6">
    <property type="entry name" value="PERIPLASMIC BINDING PROTEIN OF ABC TRANSPORTER FOR NATURAL AMINO ACIDS"/>
    <property type="match status" value="1"/>
</dbReference>
<evidence type="ECO:0000256" key="1">
    <source>
        <dbReference type="ARBA" id="ARBA00010062"/>
    </source>
</evidence>
<accession>A0A4Y3R869</accession>
<dbReference type="AlphaFoldDB" id="A0A4Y3R869"/>
<feature type="compositionally biased region" description="Basic and acidic residues" evidence="3">
    <location>
        <begin position="225"/>
        <end position="243"/>
    </location>
</feature>
<dbReference type="InterPro" id="IPR028082">
    <property type="entry name" value="Peripla_BP_I"/>
</dbReference>
<dbReference type="Proteomes" id="UP000319210">
    <property type="component" value="Unassembled WGS sequence"/>
</dbReference>
<dbReference type="OrthoDB" id="6753945at2"/>
<dbReference type="Pfam" id="PF13458">
    <property type="entry name" value="Peripla_BP_6"/>
    <property type="match status" value="2"/>
</dbReference>
<feature type="region of interest" description="Disordered" evidence="3">
    <location>
        <begin position="208"/>
        <end position="243"/>
    </location>
</feature>
<name>A0A4Y3R869_STRCI</name>
<dbReference type="PANTHER" id="PTHR30483">
    <property type="entry name" value="LEUCINE-SPECIFIC-BINDING PROTEIN"/>
    <property type="match status" value="1"/>
</dbReference>
<dbReference type="InterPro" id="IPR051010">
    <property type="entry name" value="BCAA_transport"/>
</dbReference>
<dbReference type="CDD" id="cd06337">
    <property type="entry name" value="PBP1_ABC_ligand_binding-like"/>
    <property type="match status" value="1"/>
</dbReference>
<feature type="domain" description="Leucine-binding protein" evidence="4">
    <location>
        <begin position="250"/>
        <end position="408"/>
    </location>
</feature>
<feature type="domain" description="Leucine-binding protein" evidence="4">
    <location>
        <begin position="19"/>
        <end position="191"/>
    </location>
</feature>
<reference evidence="5 6" key="1">
    <citation type="submission" date="2019-06" db="EMBL/GenBank/DDBJ databases">
        <title>Whole genome shotgun sequence of Streptomyces cacaoi subsp. cacaoi NBRC 12748.</title>
        <authorList>
            <person name="Hosoyama A."/>
            <person name="Uohara A."/>
            <person name="Ohji S."/>
            <person name="Ichikawa N."/>
        </authorList>
    </citation>
    <scope>NUCLEOTIDE SEQUENCE [LARGE SCALE GENOMIC DNA]</scope>
    <source>
        <strain evidence="5 6">NBRC 12748</strain>
    </source>
</reference>
<dbReference type="Gene3D" id="3.40.50.2300">
    <property type="match status" value="2"/>
</dbReference>
<keyword evidence="6" id="KW-1185">Reference proteome</keyword>
<evidence type="ECO:0000256" key="2">
    <source>
        <dbReference type="ARBA" id="ARBA00022729"/>
    </source>
</evidence>
<dbReference type="RefSeq" id="WP_086818143.1">
    <property type="nucleotide sequence ID" value="NZ_BJMM01000065.1"/>
</dbReference>
<evidence type="ECO:0000256" key="3">
    <source>
        <dbReference type="SAM" id="MobiDB-lite"/>
    </source>
</evidence>
<dbReference type="EMBL" id="BJMM01000065">
    <property type="protein sequence ID" value="GEB53821.1"/>
    <property type="molecule type" value="Genomic_DNA"/>
</dbReference>
<dbReference type="InterPro" id="IPR028081">
    <property type="entry name" value="Leu-bd"/>
</dbReference>
<keyword evidence="2" id="KW-0732">Signal</keyword>
<organism evidence="5 6">
    <name type="scientific">Streptomyces cacaoi</name>
    <dbReference type="NCBI Taxonomy" id="1898"/>
    <lineage>
        <taxon>Bacteria</taxon>
        <taxon>Bacillati</taxon>
        <taxon>Actinomycetota</taxon>
        <taxon>Actinomycetes</taxon>
        <taxon>Kitasatosporales</taxon>
        <taxon>Streptomycetaceae</taxon>
        <taxon>Streptomyces</taxon>
    </lineage>
</organism>
<evidence type="ECO:0000259" key="4">
    <source>
        <dbReference type="Pfam" id="PF13458"/>
    </source>
</evidence>
<evidence type="ECO:0000313" key="6">
    <source>
        <dbReference type="Proteomes" id="UP000319210"/>
    </source>
</evidence>
<comment type="similarity">
    <text evidence="1">Belongs to the leucine-binding protein family.</text>
</comment>
<comment type="caution">
    <text evidence="5">The sequence shown here is derived from an EMBL/GenBank/DDBJ whole genome shotgun (WGS) entry which is preliminary data.</text>
</comment>
<proteinExistence type="inferred from homology"/>
<protein>
    <recommendedName>
        <fullName evidence="4">Leucine-binding protein domain-containing protein</fullName>
    </recommendedName>
</protein>
<dbReference type="SUPFAM" id="SSF53822">
    <property type="entry name" value="Periplasmic binding protein-like I"/>
    <property type="match status" value="1"/>
</dbReference>
<evidence type="ECO:0000313" key="5">
    <source>
        <dbReference type="EMBL" id="GEB53821.1"/>
    </source>
</evidence>
<sequence>MSAPLAPQQNTGGTPASATLTIGVVAARTGRLATLGDPLAHVTGLLRPALTRLVNSGRTHPVRIVARDSRSTAEGGRRAVHELVHVEGAHVVVTLAGTQVLPAVADACEEAGTACVSSTFPWQVYYYGRGAADAADADDAVSGPAFRSTFHFCWGLDDIAEVFADLWELAGGPARTVGCLWNDGPQGNWSRHERHGFAPAARARGHRLVDPGGYREPGTAPTADHTADRTPERTADHETDRTADLPADLTADLTAYADAFDEAGADIVTSAATARDLAAYRALAAERGRHPRLITCSRWLAYPPSVAAVPAYGPADRPAQADVATLVYWTPFHPYRSSLDGTTAAELAESYEQSTGRQWLQPLGLAYALFEVAAHALRTAADPTDRAAVAKAIARTRLDTVAGPLGWTTGPVPNVATLRLAGGQWQPTHRSHHAYDLAILTNRTVPHLPLTADLRPTG</sequence>